<evidence type="ECO:0000313" key="5">
    <source>
        <dbReference type="Proteomes" id="UP000324241"/>
    </source>
</evidence>
<name>A0A4S3J152_9EURO</name>
<dbReference type="Pfam" id="PF18631">
    <property type="entry name" value="Cucumopine_C"/>
    <property type="match status" value="1"/>
</dbReference>
<evidence type="ECO:0000313" key="3">
    <source>
        <dbReference type="EMBL" id="THC88470.1"/>
    </source>
</evidence>
<comment type="caution">
    <text evidence="3">The sequence shown here is derived from an EMBL/GenBank/DDBJ whole genome shotgun (WGS) entry which is preliminary data.</text>
</comment>
<dbReference type="OrthoDB" id="4299926at2759"/>
<evidence type="ECO:0000313" key="2">
    <source>
        <dbReference type="EMBL" id="KAA8646841.1"/>
    </source>
</evidence>
<dbReference type="EMBL" id="SOSA01000837">
    <property type="protein sequence ID" value="THC88470.1"/>
    <property type="molecule type" value="Genomic_DNA"/>
</dbReference>
<accession>A0A4S3J152</accession>
<dbReference type="EMBL" id="QUQM01000004">
    <property type="protein sequence ID" value="KAA8646841.1"/>
    <property type="molecule type" value="Genomic_DNA"/>
</dbReference>
<dbReference type="Gene3D" id="2.40.100.20">
    <property type="match status" value="1"/>
</dbReference>
<evidence type="ECO:0000313" key="4">
    <source>
        <dbReference type="Proteomes" id="UP000308092"/>
    </source>
</evidence>
<gene>
    <name evidence="2" type="ORF">ATNIH1004_005516</name>
    <name evidence="3" type="ORF">EYZ11_012081</name>
</gene>
<dbReference type="Proteomes" id="UP000308092">
    <property type="component" value="Unassembled WGS sequence"/>
</dbReference>
<dbReference type="InterPro" id="IPR040602">
    <property type="entry name" value="Cucumopine_C"/>
</dbReference>
<dbReference type="AlphaFoldDB" id="A0A4S3J152"/>
<dbReference type="VEuPathDB" id="FungiDB:EYZ11_012081"/>
<dbReference type="RefSeq" id="XP_033426202.1">
    <property type="nucleotide sequence ID" value="XM_033570170.1"/>
</dbReference>
<dbReference type="GeneID" id="54328218"/>
<keyword evidence="4" id="KW-1185">Reference proteome</keyword>
<sequence>MTGSVLEETRTIKIKWPSLGITVTALMNVMENSQLIDLLFRCLPYRSLQSHALVSGDHLYHIIPQEELIHTPAIHKVPNRADTPDGTVFLSRNQHMAIKYGPLSEYLPAAPCGMVIPEDIPKLRNAGDGLWRACYETAQAIDVVVWDATQPEPVGSLPLQIQRTGVNEEVKNIIREIHVKTNRSWSGLSEDLEIVHKGLAPSGAGSKGSYFHTMVFLQGQIRALGYTVLNNIIRMAATQPHFGLEHLITMYRVLGSPIAEFCGYMGTDSLLEMYEAIDAAIKHGIENNPNQVVAREDFLAMVSAFAQYVTLLNAQSLQLFPWRHGEDHRIALPAP</sequence>
<evidence type="ECO:0000259" key="1">
    <source>
        <dbReference type="Pfam" id="PF18631"/>
    </source>
</evidence>
<protein>
    <recommendedName>
        <fullName evidence="1">Cucumopine synthase C-terminal helical bundle domain-containing protein</fullName>
    </recommendedName>
</protein>
<proteinExistence type="predicted"/>
<organism evidence="3 4">
    <name type="scientific">Aspergillus tanneri</name>
    <dbReference type="NCBI Taxonomy" id="1220188"/>
    <lineage>
        <taxon>Eukaryota</taxon>
        <taxon>Fungi</taxon>
        <taxon>Dikarya</taxon>
        <taxon>Ascomycota</taxon>
        <taxon>Pezizomycotina</taxon>
        <taxon>Eurotiomycetes</taxon>
        <taxon>Eurotiomycetidae</taxon>
        <taxon>Eurotiales</taxon>
        <taxon>Aspergillaceae</taxon>
        <taxon>Aspergillus</taxon>
        <taxon>Aspergillus subgen. Circumdati</taxon>
    </lineage>
</organism>
<dbReference type="Proteomes" id="UP000324241">
    <property type="component" value="Unassembled WGS sequence"/>
</dbReference>
<feature type="domain" description="Cucumopine synthase C-terminal helical bundle" evidence="1">
    <location>
        <begin position="170"/>
        <end position="319"/>
    </location>
</feature>
<reference evidence="3 4" key="1">
    <citation type="submission" date="2019-03" db="EMBL/GenBank/DDBJ databases">
        <title>The genome sequence of a newly discovered highly antifungal drug resistant Aspergillus species, Aspergillus tanneri NIH 1004.</title>
        <authorList>
            <person name="Mounaud S."/>
            <person name="Singh I."/>
            <person name="Joardar V."/>
            <person name="Pakala S."/>
            <person name="Pakala S."/>
            <person name="Venepally P."/>
            <person name="Hoover J."/>
            <person name="Nierman W."/>
            <person name="Chung J."/>
            <person name="Losada L."/>
        </authorList>
    </citation>
    <scope>NUCLEOTIDE SEQUENCE [LARGE SCALE GENOMIC DNA]</scope>
    <source>
        <strain evidence="3 4">NIH1004</strain>
    </source>
</reference>
<reference evidence="2 5" key="2">
    <citation type="submission" date="2019-08" db="EMBL/GenBank/DDBJ databases">
        <title>The genome sequence of a newly discovered highly antifungal drug resistant Aspergillus species, Aspergillus tanneri NIH 1004.</title>
        <authorList>
            <person name="Mounaud S."/>
            <person name="Singh I."/>
            <person name="Joardar V."/>
            <person name="Pakala S."/>
            <person name="Pakala S."/>
            <person name="Venepally P."/>
            <person name="Chung J.K."/>
            <person name="Losada L."/>
            <person name="Nierman W.C."/>
        </authorList>
    </citation>
    <scope>NUCLEOTIDE SEQUENCE [LARGE SCALE GENOMIC DNA]</scope>
    <source>
        <strain evidence="2 5">NIH1004</strain>
    </source>
</reference>